<evidence type="ECO:0000256" key="2">
    <source>
        <dbReference type="ARBA" id="ARBA00022679"/>
    </source>
</evidence>
<evidence type="ECO:0000313" key="7">
    <source>
        <dbReference type="Proteomes" id="UP001139971"/>
    </source>
</evidence>
<dbReference type="InterPro" id="IPR029063">
    <property type="entry name" value="SAM-dependent_MTases_sf"/>
</dbReference>
<reference evidence="6" key="1">
    <citation type="submission" date="2023-02" db="EMBL/GenBank/DDBJ databases">
        <title>Tahibacter soli sp. nov. isolated from soil.</title>
        <authorList>
            <person name="Baek J.H."/>
            <person name="Lee J.K."/>
            <person name="Choi D.G."/>
            <person name="Jeon C.O."/>
        </authorList>
    </citation>
    <scope>NUCLEOTIDE SEQUENCE</scope>
    <source>
        <strain evidence="6">BL</strain>
    </source>
</reference>
<feature type="domain" description="PABS" evidence="5">
    <location>
        <begin position="1"/>
        <end position="216"/>
    </location>
</feature>
<gene>
    <name evidence="6" type="ORF">OD750_023095</name>
</gene>
<feature type="active site" description="Proton acceptor" evidence="4">
    <location>
        <position position="134"/>
    </location>
</feature>
<evidence type="ECO:0000256" key="3">
    <source>
        <dbReference type="ARBA" id="ARBA00023115"/>
    </source>
</evidence>
<dbReference type="Gene3D" id="3.40.50.150">
    <property type="entry name" value="Vaccinia Virus protein VP39"/>
    <property type="match status" value="1"/>
</dbReference>
<evidence type="ECO:0000313" key="6">
    <source>
        <dbReference type="EMBL" id="MDC8015424.1"/>
    </source>
</evidence>
<evidence type="ECO:0000256" key="1">
    <source>
        <dbReference type="ARBA" id="ARBA00007867"/>
    </source>
</evidence>
<dbReference type="SUPFAM" id="SSF53335">
    <property type="entry name" value="S-adenosyl-L-methionine-dependent methyltransferases"/>
    <property type="match status" value="1"/>
</dbReference>
<organism evidence="6 7">
    <name type="scientific">Tahibacter soli</name>
    <dbReference type="NCBI Taxonomy" id="2983605"/>
    <lineage>
        <taxon>Bacteria</taxon>
        <taxon>Pseudomonadati</taxon>
        <taxon>Pseudomonadota</taxon>
        <taxon>Gammaproteobacteria</taxon>
        <taxon>Lysobacterales</taxon>
        <taxon>Rhodanobacteraceae</taxon>
        <taxon>Tahibacter</taxon>
    </lineage>
</organism>
<name>A0A9X3YP90_9GAMM</name>
<dbReference type="PROSITE" id="PS51006">
    <property type="entry name" value="PABS_2"/>
    <property type="match status" value="1"/>
</dbReference>
<dbReference type="EMBL" id="JAOVZO020000020">
    <property type="protein sequence ID" value="MDC8015424.1"/>
    <property type="molecule type" value="Genomic_DNA"/>
</dbReference>
<dbReference type="NCBIfam" id="NF037959">
    <property type="entry name" value="MFS_SpdSyn"/>
    <property type="match status" value="1"/>
</dbReference>
<keyword evidence="2 4" id="KW-0808">Transferase</keyword>
<dbReference type="PANTHER" id="PTHR43317:SF11">
    <property type="entry name" value="POLYAMINE AMINOPROPYLTRANSFERASE 2"/>
    <property type="match status" value="1"/>
</dbReference>
<dbReference type="InterPro" id="IPR030374">
    <property type="entry name" value="PABS"/>
</dbReference>
<dbReference type="AlphaFoldDB" id="A0A9X3YP90"/>
<protein>
    <submittedName>
        <fullName evidence="6">Fused MFS/spermidine synthase</fullName>
    </submittedName>
</protein>
<proteinExistence type="inferred from homology"/>
<evidence type="ECO:0000256" key="4">
    <source>
        <dbReference type="PROSITE-ProRule" id="PRU00354"/>
    </source>
</evidence>
<keyword evidence="7" id="KW-1185">Reference proteome</keyword>
<dbReference type="Pfam" id="PF01564">
    <property type="entry name" value="Spermine_synth"/>
    <property type="match status" value="1"/>
</dbReference>
<comment type="caution">
    <text evidence="6">The sequence shown here is derived from an EMBL/GenBank/DDBJ whole genome shotgun (WGS) entry which is preliminary data.</text>
</comment>
<evidence type="ECO:0000259" key="5">
    <source>
        <dbReference type="PROSITE" id="PS51006"/>
    </source>
</evidence>
<accession>A0A9X3YP90</accession>
<sequence length="253" mass="28456">MLDDASEMCRPFVHETLHYKTLHFSLHEAQSRMLKREPCTLVVDYTRTMMGFLLFNGQPQRVAMIGLGGGSLAKFCYRELPRTRIDVVEINPHVLALRDEFHVPPDDERFRVHLDDGAHFVRRAHRQFNVLLVDGYTREGVPAKLASQAFYDQCRQALCDNGIMVLNLYCDDLNAHLERIRRSFGRGVFTVCEADGTNNVVFAHAGDDPFPRLSSSIGDPGHLRRAAGALLKPAFSRVAAAMHAQCDSAARCD</sequence>
<dbReference type="Proteomes" id="UP001139971">
    <property type="component" value="Unassembled WGS sequence"/>
</dbReference>
<comment type="similarity">
    <text evidence="1">Belongs to the spermidine/spermine synthase family.</text>
</comment>
<dbReference type="PANTHER" id="PTHR43317">
    <property type="entry name" value="THERMOSPERMINE SYNTHASE ACAULIS5"/>
    <property type="match status" value="1"/>
</dbReference>
<dbReference type="GO" id="GO:0006596">
    <property type="term" value="P:polyamine biosynthetic process"/>
    <property type="evidence" value="ECO:0007669"/>
    <property type="project" value="UniProtKB-UniRule"/>
</dbReference>
<dbReference type="RefSeq" id="WP_263540613.1">
    <property type="nucleotide sequence ID" value="NZ_JAOVZO020000020.1"/>
</dbReference>
<keyword evidence="3 4" id="KW-0620">Polyamine biosynthesis</keyword>
<dbReference type="GO" id="GO:0016740">
    <property type="term" value="F:transferase activity"/>
    <property type="evidence" value="ECO:0007669"/>
    <property type="project" value="UniProtKB-UniRule"/>
</dbReference>